<dbReference type="PROSITE" id="PS01359">
    <property type="entry name" value="ZF_PHD_1"/>
    <property type="match status" value="1"/>
</dbReference>
<feature type="region of interest" description="Disordered" evidence="6">
    <location>
        <begin position="434"/>
        <end position="472"/>
    </location>
</feature>
<dbReference type="Gene3D" id="3.30.40.100">
    <property type="match status" value="3"/>
</dbReference>
<dbReference type="PANTHER" id="PTHR46524">
    <property type="entry name" value="CW-TYPE ZINC FINGER"/>
    <property type="match status" value="1"/>
</dbReference>
<dbReference type="PROSITE" id="PS50016">
    <property type="entry name" value="ZF_PHD_2"/>
    <property type="match status" value="1"/>
</dbReference>
<dbReference type="InterPro" id="IPR055197">
    <property type="entry name" value="PHDvar_NSD"/>
</dbReference>
<sequence length="886" mass="97730">MDSDSSGAESSSSSDTLLVKKQRLQQGGSLVKKVLTMSTSVSLDACEACESAIRGDQSSVACAGPCCRKFHSDCLPSDASVSRPWTCVDCRSHSHRCFACQPLLGPAPMKLVPATDTTPVACRAAGCGKFYHITCVKKLSLTRVLDDNGFICPLHTCAKCEGSHAASTHAIQCMRCPKAYHTSCVPSTGVQRLHGTARVVCVTHLKATTISDEPRRPRMSISSVDSANDGVSDASEAEWPKSRDDKKAKKTDKKKKKKKKLKKEKKRARSSDEADVPPPPSAQPPPPPPPTEVPTKAPAKVQLNITIPETPLLLSTEDNSVGPKETVTGRDKSRKKKKKRPSSTRQSALDESIDEMDEPEEAKWVQCDSCRKWRTVPQHLDLDAMPEKWYCKMNHWAKAYASCDVPEEVIEPKKKKQKLDHVATLPVATSMAMPMVDKDKKPSKKEQRASSSQATSMSSSAATASSVVPSSAKAQTKDVKWVQCDNVNCGKWRVVAQAIDEASLPSKWFCHLNTWAPDLANCHAENPPEVDSVLMNKKAPKPKRSTKESARSPRSTIVLATELVEAALPTEEAPAAAAPPPAPVAIASTKTSISEKKQKVKKAVLEWAQCEKCNKWRKLPHHVKSSTLPDKWYCSMNHWNIALASCSVPEEADNDPFMDHVVDPRQGWYGAVSGRTKRGKLSYRELLYGGNGHLRKTYTEESSTLSFEYEGKTFYRDDQYRKSSMYQPREPPEFPSDAKLAVVSPPAPALTFDEMATCQQEIFRVLHDVHASYSTLDIVLALNSDGAATIYSYPLVQSCLQTMLTSGVIESATEDAIVKVTMPLQISTYARAYYVTGENNHDVRSWDERRPHAHVKYRRKLVSRPPLKLAKPWKQQGFTGFPTPSS</sequence>
<dbReference type="PROSITE" id="PS51050">
    <property type="entry name" value="ZF_CW"/>
    <property type="match status" value="3"/>
</dbReference>
<feature type="region of interest" description="Disordered" evidence="6">
    <location>
        <begin position="310"/>
        <end position="363"/>
    </location>
</feature>
<evidence type="ECO:0008006" key="11">
    <source>
        <dbReference type="Google" id="ProtNLM"/>
    </source>
</evidence>
<dbReference type="AlphaFoldDB" id="T0RP55"/>
<dbReference type="GeneID" id="19949167"/>
<keyword evidence="10" id="KW-1185">Reference proteome</keyword>
<dbReference type="VEuPathDB" id="FungiDB:SDRG_08440"/>
<organism evidence="9 10">
    <name type="scientific">Saprolegnia diclina (strain VS20)</name>
    <dbReference type="NCBI Taxonomy" id="1156394"/>
    <lineage>
        <taxon>Eukaryota</taxon>
        <taxon>Sar</taxon>
        <taxon>Stramenopiles</taxon>
        <taxon>Oomycota</taxon>
        <taxon>Saprolegniomycetes</taxon>
        <taxon>Saprolegniales</taxon>
        <taxon>Saprolegniaceae</taxon>
        <taxon>Saprolegnia</taxon>
    </lineage>
</organism>
<dbReference type="Pfam" id="PF23004">
    <property type="entry name" value="PHDvar_NSD"/>
    <property type="match status" value="1"/>
</dbReference>
<dbReference type="Proteomes" id="UP000030762">
    <property type="component" value="Unassembled WGS sequence"/>
</dbReference>
<dbReference type="Pfam" id="PF07496">
    <property type="entry name" value="zf-CW"/>
    <property type="match status" value="3"/>
</dbReference>
<feature type="compositionally biased region" description="Acidic residues" evidence="6">
    <location>
        <begin position="351"/>
        <end position="360"/>
    </location>
</feature>
<proteinExistence type="predicted"/>
<feature type="compositionally biased region" description="Low complexity" evidence="6">
    <location>
        <begin position="449"/>
        <end position="472"/>
    </location>
</feature>
<dbReference type="Gene3D" id="3.30.40.10">
    <property type="entry name" value="Zinc/RING finger domain, C3HC4 (zinc finger)"/>
    <property type="match status" value="1"/>
</dbReference>
<feature type="compositionally biased region" description="Basic residues" evidence="6">
    <location>
        <begin position="332"/>
        <end position="342"/>
    </location>
</feature>
<feature type="compositionally biased region" description="Basic and acidic residues" evidence="6">
    <location>
        <begin position="436"/>
        <end position="448"/>
    </location>
</feature>
<evidence type="ECO:0000256" key="1">
    <source>
        <dbReference type="ARBA" id="ARBA00022723"/>
    </source>
</evidence>
<dbReference type="GO" id="GO:0008270">
    <property type="term" value="F:zinc ion binding"/>
    <property type="evidence" value="ECO:0007669"/>
    <property type="project" value="UniProtKB-KW"/>
</dbReference>
<evidence type="ECO:0000256" key="2">
    <source>
        <dbReference type="ARBA" id="ARBA00022737"/>
    </source>
</evidence>
<dbReference type="RefSeq" id="XP_008612550.1">
    <property type="nucleotide sequence ID" value="XM_008614328.1"/>
</dbReference>
<feature type="region of interest" description="Disordered" evidence="6">
    <location>
        <begin position="213"/>
        <end position="296"/>
    </location>
</feature>
<feature type="domain" description="CW-type" evidence="8">
    <location>
        <begin position="475"/>
        <end position="530"/>
    </location>
</feature>
<evidence type="ECO:0000256" key="3">
    <source>
        <dbReference type="ARBA" id="ARBA00022771"/>
    </source>
</evidence>
<dbReference type="OMA" id="CNMNTWD"/>
<evidence type="ECO:0000313" key="9">
    <source>
        <dbReference type="EMBL" id="EQC34238.1"/>
    </source>
</evidence>
<dbReference type="InterPro" id="IPR013083">
    <property type="entry name" value="Znf_RING/FYVE/PHD"/>
</dbReference>
<evidence type="ECO:0000259" key="7">
    <source>
        <dbReference type="PROSITE" id="PS50016"/>
    </source>
</evidence>
<feature type="domain" description="CW-type" evidence="8">
    <location>
        <begin position="601"/>
        <end position="654"/>
    </location>
</feature>
<dbReference type="InterPro" id="IPR001965">
    <property type="entry name" value="Znf_PHD"/>
</dbReference>
<name>T0RP55_SAPDV</name>
<feature type="domain" description="CW-type" evidence="8">
    <location>
        <begin position="358"/>
        <end position="411"/>
    </location>
</feature>
<protein>
    <recommendedName>
        <fullName evidence="11">PHD-type domain-containing protein</fullName>
    </recommendedName>
</protein>
<dbReference type="InterPro" id="IPR055300">
    <property type="entry name" value="CWZF3/5/7"/>
</dbReference>
<dbReference type="Pfam" id="PF22908">
    <property type="entry name" value="PHD_NSD"/>
    <property type="match status" value="1"/>
</dbReference>
<dbReference type="EMBL" id="JH767156">
    <property type="protein sequence ID" value="EQC34238.1"/>
    <property type="molecule type" value="Genomic_DNA"/>
</dbReference>
<evidence type="ECO:0000259" key="8">
    <source>
        <dbReference type="PROSITE" id="PS51050"/>
    </source>
</evidence>
<reference evidence="9 10" key="1">
    <citation type="submission" date="2012-04" db="EMBL/GenBank/DDBJ databases">
        <title>The Genome Sequence of Saprolegnia declina VS20.</title>
        <authorList>
            <consortium name="The Broad Institute Genome Sequencing Platform"/>
            <person name="Russ C."/>
            <person name="Nusbaum C."/>
            <person name="Tyler B."/>
            <person name="van West P."/>
            <person name="Dieguez-Uribeondo J."/>
            <person name="de Bruijn I."/>
            <person name="Tripathy S."/>
            <person name="Jiang R."/>
            <person name="Young S.K."/>
            <person name="Zeng Q."/>
            <person name="Gargeya S."/>
            <person name="Fitzgerald M."/>
            <person name="Haas B."/>
            <person name="Abouelleil A."/>
            <person name="Alvarado L."/>
            <person name="Arachchi H.M."/>
            <person name="Berlin A."/>
            <person name="Chapman S.B."/>
            <person name="Goldberg J."/>
            <person name="Griggs A."/>
            <person name="Gujja S."/>
            <person name="Hansen M."/>
            <person name="Howarth C."/>
            <person name="Imamovic A."/>
            <person name="Larimer J."/>
            <person name="McCowen C."/>
            <person name="Montmayeur A."/>
            <person name="Murphy C."/>
            <person name="Neiman D."/>
            <person name="Pearson M."/>
            <person name="Priest M."/>
            <person name="Roberts A."/>
            <person name="Saif S."/>
            <person name="Shea T."/>
            <person name="Sisk P."/>
            <person name="Sykes S."/>
            <person name="Wortman J."/>
            <person name="Nusbaum C."/>
            <person name="Birren B."/>
        </authorList>
    </citation>
    <scope>NUCLEOTIDE SEQUENCE [LARGE SCALE GENOMIC DNA]</scope>
    <source>
        <strain evidence="9 10">VS20</strain>
    </source>
</reference>
<dbReference type="GO" id="GO:0006338">
    <property type="term" value="P:chromatin remodeling"/>
    <property type="evidence" value="ECO:0007669"/>
    <property type="project" value="UniProtKB-ARBA"/>
</dbReference>
<evidence type="ECO:0000256" key="4">
    <source>
        <dbReference type="ARBA" id="ARBA00022833"/>
    </source>
</evidence>
<dbReference type="OrthoDB" id="757982at2759"/>
<evidence type="ECO:0000313" key="10">
    <source>
        <dbReference type="Proteomes" id="UP000030762"/>
    </source>
</evidence>
<dbReference type="eggNOG" id="KOG1081">
    <property type="taxonomic scope" value="Eukaryota"/>
</dbReference>
<dbReference type="InParanoid" id="T0RP55"/>
<keyword evidence="3 5" id="KW-0863">Zinc-finger</keyword>
<dbReference type="InterPro" id="IPR019786">
    <property type="entry name" value="Zinc_finger_PHD-type_CS"/>
</dbReference>
<feature type="domain" description="PHD-type" evidence="7">
    <location>
        <begin position="43"/>
        <end position="93"/>
    </location>
</feature>
<keyword evidence="1" id="KW-0479">Metal-binding</keyword>
<feature type="compositionally biased region" description="Basic residues" evidence="6">
    <location>
        <begin position="248"/>
        <end position="268"/>
    </location>
</feature>
<evidence type="ECO:0000256" key="6">
    <source>
        <dbReference type="SAM" id="MobiDB-lite"/>
    </source>
</evidence>
<keyword evidence="2" id="KW-0677">Repeat</keyword>
<dbReference type="STRING" id="1156394.T0RP55"/>
<feature type="compositionally biased region" description="Pro residues" evidence="6">
    <location>
        <begin position="276"/>
        <end position="292"/>
    </location>
</feature>
<dbReference type="CDD" id="cd15566">
    <property type="entry name" value="PHD3_NSD"/>
    <property type="match status" value="1"/>
</dbReference>
<dbReference type="InterPro" id="IPR019787">
    <property type="entry name" value="Znf_PHD-finger"/>
</dbReference>
<evidence type="ECO:0000256" key="5">
    <source>
        <dbReference type="PROSITE-ProRule" id="PRU00146"/>
    </source>
</evidence>
<feature type="compositionally biased region" description="Basic and acidic residues" evidence="6">
    <location>
        <begin position="238"/>
        <end position="247"/>
    </location>
</feature>
<dbReference type="SMART" id="SM00249">
    <property type="entry name" value="PHD"/>
    <property type="match status" value="3"/>
</dbReference>
<dbReference type="InterPro" id="IPR055198">
    <property type="entry name" value="NSD_PHD"/>
</dbReference>
<dbReference type="PANTHER" id="PTHR46524:SF7">
    <property type="entry name" value="CW-TYPE ZINC FINGER"/>
    <property type="match status" value="1"/>
</dbReference>
<accession>T0RP55</accession>
<dbReference type="InterPro" id="IPR011124">
    <property type="entry name" value="Znf_CW"/>
</dbReference>
<gene>
    <name evidence="9" type="ORF">SDRG_08440</name>
</gene>
<dbReference type="CDD" id="cd15565">
    <property type="entry name" value="PHD2_NSD"/>
    <property type="match status" value="1"/>
</dbReference>
<keyword evidence="4" id="KW-0862">Zinc</keyword>